<dbReference type="Proteomes" id="UP000242770">
    <property type="component" value="Unassembled WGS sequence"/>
</dbReference>
<dbReference type="InterPro" id="IPR015424">
    <property type="entry name" value="PyrdxlP-dep_Trfase"/>
</dbReference>
<evidence type="ECO:0000256" key="3">
    <source>
        <dbReference type="ARBA" id="ARBA00022793"/>
    </source>
</evidence>
<protein>
    <recommendedName>
        <fullName evidence="9">Glutamate decarboxylase</fullName>
    </recommendedName>
</protein>
<accession>A0A0F7S8J3</accession>
<reference evidence="8" key="1">
    <citation type="submission" date="2014-06" db="EMBL/GenBank/DDBJ databases">
        <authorList>
            <person name="Berkman P.J."/>
        </authorList>
    </citation>
    <scope>NUCLEOTIDE SEQUENCE [LARGE SCALE GENOMIC DNA]</scope>
</reference>
<dbReference type="GO" id="GO:0030170">
    <property type="term" value="F:pyridoxal phosphate binding"/>
    <property type="evidence" value="ECO:0007669"/>
    <property type="project" value="InterPro"/>
</dbReference>
<keyword evidence="3" id="KW-0210">Decarboxylase</keyword>
<keyword evidence="4 6" id="KW-0663">Pyridoxal phosphate</keyword>
<dbReference type="PANTHER" id="PTHR45677:SF8">
    <property type="entry name" value="CYSTEINE SULFINIC ACID DECARBOXYLASE"/>
    <property type="match status" value="1"/>
</dbReference>
<keyword evidence="8" id="KW-1185">Reference proteome</keyword>
<comment type="cofactor">
    <cofactor evidence="1 6">
        <name>pyridoxal 5'-phosphate</name>
        <dbReference type="ChEBI" id="CHEBI:597326"/>
    </cofactor>
</comment>
<evidence type="ECO:0000256" key="6">
    <source>
        <dbReference type="RuleBase" id="RU000382"/>
    </source>
</evidence>
<comment type="similarity">
    <text evidence="2 6">Belongs to the group II decarboxylase family.</text>
</comment>
<gene>
    <name evidence="7" type="primary">SSCI73150.1</name>
</gene>
<dbReference type="InterPro" id="IPR015421">
    <property type="entry name" value="PyrdxlP-dep_Trfase_major"/>
</dbReference>
<dbReference type="EMBL" id="CCFA01004434">
    <property type="protein sequence ID" value="CDW99257.1"/>
    <property type="molecule type" value="Genomic_DNA"/>
</dbReference>
<organism evidence="7 8">
    <name type="scientific">Sporisorium scitamineum</name>
    <dbReference type="NCBI Taxonomy" id="49012"/>
    <lineage>
        <taxon>Eukaryota</taxon>
        <taxon>Fungi</taxon>
        <taxon>Dikarya</taxon>
        <taxon>Basidiomycota</taxon>
        <taxon>Ustilaginomycotina</taxon>
        <taxon>Ustilaginomycetes</taxon>
        <taxon>Ustilaginales</taxon>
        <taxon>Ustilaginaceae</taxon>
        <taxon>Sporisorium</taxon>
    </lineage>
</organism>
<dbReference type="PANTHER" id="PTHR45677">
    <property type="entry name" value="GLUTAMATE DECARBOXYLASE-RELATED"/>
    <property type="match status" value="1"/>
</dbReference>
<dbReference type="GO" id="GO:0005737">
    <property type="term" value="C:cytoplasm"/>
    <property type="evidence" value="ECO:0007669"/>
    <property type="project" value="TreeGrafter"/>
</dbReference>
<sequence length="252" mass="27662">MVRMRRSSALLLPFRPPIISLSHPHDPAMPSEDFPRFSAQELQALLAPTYEALTAWAHEGELQETPAQSRASASSWELSISDSGCSCQEISTEIEEALRRSVNPWTGRFWEKLYSRPNPVGVVGDMVVACSYASGHVESANPFFAQVEAFCVKQLGQLFCWDPDQCDGVTMPGGSASNTLALQTCLTSRFPSFRRNGLAGIYTDLLHAQDTPTHALPKVLIFTSEHCHYSIDQSAVACGLGTDLVVKQAPRY</sequence>
<dbReference type="SUPFAM" id="SSF53383">
    <property type="entry name" value="PLP-dependent transferases"/>
    <property type="match status" value="1"/>
</dbReference>
<dbReference type="STRING" id="49012.A0A0F7S8J3"/>
<dbReference type="Gene3D" id="3.90.1150.170">
    <property type="match status" value="1"/>
</dbReference>
<dbReference type="GO" id="GO:0019752">
    <property type="term" value="P:carboxylic acid metabolic process"/>
    <property type="evidence" value="ECO:0007669"/>
    <property type="project" value="InterPro"/>
</dbReference>
<dbReference type="Gene3D" id="3.40.640.10">
    <property type="entry name" value="Type I PLP-dependent aspartate aminotransferase-like (Major domain)"/>
    <property type="match status" value="1"/>
</dbReference>
<name>A0A0F7S8J3_9BASI</name>
<evidence type="ECO:0000313" key="8">
    <source>
        <dbReference type="Proteomes" id="UP000242770"/>
    </source>
</evidence>
<evidence type="ECO:0000256" key="1">
    <source>
        <dbReference type="ARBA" id="ARBA00001933"/>
    </source>
</evidence>
<proteinExistence type="inferred from homology"/>
<dbReference type="GO" id="GO:0016831">
    <property type="term" value="F:carboxy-lyase activity"/>
    <property type="evidence" value="ECO:0007669"/>
    <property type="project" value="UniProtKB-KW"/>
</dbReference>
<dbReference type="InterPro" id="IPR002129">
    <property type="entry name" value="PyrdxlP-dep_de-COase"/>
</dbReference>
<dbReference type="AlphaFoldDB" id="A0A0F7S8J3"/>
<evidence type="ECO:0000256" key="4">
    <source>
        <dbReference type="ARBA" id="ARBA00022898"/>
    </source>
</evidence>
<evidence type="ECO:0000313" key="7">
    <source>
        <dbReference type="EMBL" id="CDW99257.1"/>
    </source>
</evidence>
<keyword evidence="5 6" id="KW-0456">Lyase</keyword>
<evidence type="ECO:0000256" key="2">
    <source>
        <dbReference type="ARBA" id="ARBA00009533"/>
    </source>
</evidence>
<evidence type="ECO:0000256" key="5">
    <source>
        <dbReference type="ARBA" id="ARBA00023239"/>
    </source>
</evidence>
<evidence type="ECO:0008006" key="9">
    <source>
        <dbReference type="Google" id="ProtNLM"/>
    </source>
</evidence>
<dbReference type="Pfam" id="PF00282">
    <property type="entry name" value="Pyridoxal_deC"/>
    <property type="match status" value="1"/>
</dbReference>